<evidence type="ECO:0000313" key="3">
    <source>
        <dbReference type="Proteomes" id="UP000276588"/>
    </source>
</evidence>
<dbReference type="EMBL" id="QKNY01000009">
    <property type="protein sequence ID" value="RJX43222.1"/>
    <property type="molecule type" value="Genomic_DNA"/>
</dbReference>
<dbReference type="OrthoDB" id="213488at2157"/>
<proteinExistence type="predicted"/>
<gene>
    <name evidence="2" type="ORF">DM826_06310</name>
</gene>
<keyword evidence="3" id="KW-1185">Reference proteome</keyword>
<name>A0A3A6PUF3_9EURY</name>
<feature type="domain" description="UspA" evidence="1">
    <location>
        <begin position="2"/>
        <end position="120"/>
    </location>
</feature>
<reference evidence="2 3" key="1">
    <citation type="submission" date="2018-06" db="EMBL/GenBank/DDBJ databases">
        <title>Halonotius sp. F13-13 a new haloarchaeeon isolated from a solar saltern from Isla Cristina, Huelva, Spain.</title>
        <authorList>
            <person name="Duran-Viseras A."/>
            <person name="Sanchez-Porro C."/>
            <person name="Ventosa A."/>
        </authorList>
    </citation>
    <scope>NUCLEOTIDE SEQUENCE [LARGE SCALE GENOMIC DNA]</scope>
    <source>
        <strain evidence="2 3">F13-13</strain>
    </source>
</reference>
<evidence type="ECO:0000259" key="1">
    <source>
        <dbReference type="Pfam" id="PF00582"/>
    </source>
</evidence>
<dbReference type="InterPro" id="IPR006016">
    <property type="entry name" value="UspA"/>
</dbReference>
<sequence>MNVLVGVGSPNDSPAAIERTIQRAARVADELTVAICNPDADTDVSLAATVTETLEEHDITAATRHVSGQPGSELVDIAESEGFDEIVLAGGQTSPMGKITIDKTVEFVVLNAHTTVTLVR</sequence>
<dbReference type="RefSeq" id="WP_120102561.1">
    <property type="nucleotide sequence ID" value="NZ_QKNY01000009.1"/>
</dbReference>
<protein>
    <submittedName>
        <fullName evidence="2">Universal stress protein</fullName>
    </submittedName>
</protein>
<dbReference type="Gene3D" id="3.40.50.620">
    <property type="entry name" value="HUPs"/>
    <property type="match status" value="1"/>
</dbReference>
<comment type="caution">
    <text evidence="2">The sequence shown here is derived from an EMBL/GenBank/DDBJ whole genome shotgun (WGS) entry which is preliminary data.</text>
</comment>
<dbReference type="Pfam" id="PF00582">
    <property type="entry name" value="Usp"/>
    <property type="match status" value="1"/>
</dbReference>
<evidence type="ECO:0000313" key="2">
    <source>
        <dbReference type="EMBL" id="RJX43222.1"/>
    </source>
</evidence>
<organism evidence="2 3">
    <name type="scientific">Halonotius aquaticus</name>
    <dbReference type="NCBI Taxonomy" id="2216978"/>
    <lineage>
        <taxon>Archaea</taxon>
        <taxon>Methanobacteriati</taxon>
        <taxon>Methanobacteriota</taxon>
        <taxon>Stenosarchaea group</taxon>
        <taxon>Halobacteria</taxon>
        <taxon>Halobacteriales</taxon>
        <taxon>Haloferacaceae</taxon>
        <taxon>Halonotius</taxon>
    </lineage>
</organism>
<dbReference type="AlphaFoldDB" id="A0A3A6PUF3"/>
<dbReference type="SUPFAM" id="SSF52402">
    <property type="entry name" value="Adenine nucleotide alpha hydrolases-like"/>
    <property type="match status" value="1"/>
</dbReference>
<dbReference type="InterPro" id="IPR014729">
    <property type="entry name" value="Rossmann-like_a/b/a_fold"/>
</dbReference>
<accession>A0A3A6PUF3</accession>
<dbReference type="Proteomes" id="UP000276588">
    <property type="component" value="Unassembled WGS sequence"/>
</dbReference>